<proteinExistence type="predicted"/>
<name>A0A9D4H3A1_DREPO</name>
<comment type="caution">
    <text evidence="1">The sequence shown here is derived from an EMBL/GenBank/DDBJ whole genome shotgun (WGS) entry which is preliminary data.</text>
</comment>
<reference evidence="1" key="1">
    <citation type="journal article" date="2019" name="bioRxiv">
        <title>The Genome of the Zebra Mussel, Dreissena polymorpha: A Resource for Invasive Species Research.</title>
        <authorList>
            <person name="McCartney M.A."/>
            <person name="Auch B."/>
            <person name="Kono T."/>
            <person name="Mallez S."/>
            <person name="Zhang Y."/>
            <person name="Obille A."/>
            <person name="Becker A."/>
            <person name="Abrahante J.E."/>
            <person name="Garbe J."/>
            <person name="Badalamenti J.P."/>
            <person name="Herman A."/>
            <person name="Mangelson H."/>
            <person name="Liachko I."/>
            <person name="Sullivan S."/>
            <person name="Sone E.D."/>
            <person name="Koren S."/>
            <person name="Silverstein K.A.T."/>
            <person name="Beckman K.B."/>
            <person name="Gohl D.M."/>
        </authorList>
    </citation>
    <scope>NUCLEOTIDE SEQUENCE</scope>
    <source>
        <strain evidence="1">Duluth1</strain>
        <tissue evidence="1">Whole animal</tissue>
    </source>
</reference>
<protein>
    <submittedName>
        <fullName evidence="1">Uncharacterized protein</fullName>
    </submittedName>
</protein>
<dbReference type="AlphaFoldDB" id="A0A9D4H3A1"/>
<gene>
    <name evidence="1" type="ORF">DPMN_130658</name>
</gene>
<dbReference type="Proteomes" id="UP000828390">
    <property type="component" value="Unassembled WGS sequence"/>
</dbReference>
<keyword evidence="2" id="KW-1185">Reference proteome</keyword>
<evidence type="ECO:0000313" key="2">
    <source>
        <dbReference type="Proteomes" id="UP000828390"/>
    </source>
</evidence>
<organism evidence="1 2">
    <name type="scientific">Dreissena polymorpha</name>
    <name type="common">Zebra mussel</name>
    <name type="synonym">Mytilus polymorpha</name>
    <dbReference type="NCBI Taxonomy" id="45954"/>
    <lineage>
        <taxon>Eukaryota</taxon>
        <taxon>Metazoa</taxon>
        <taxon>Spiralia</taxon>
        <taxon>Lophotrochozoa</taxon>
        <taxon>Mollusca</taxon>
        <taxon>Bivalvia</taxon>
        <taxon>Autobranchia</taxon>
        <taxon>Heteroconchia</taxon>
        <taxon>Euheterodonta</taxon>
        <taxon>Imparidentia</taxon>
        <taxon>Neoheterodontei</taxon>
        <taxon>Myida</taxon>
        <taxon>Dreissenoidea</taxon>
        <taxon>Dreissenidae</taxon>
        <taxon>Dreissena</taxon>
    </lineage>
</organism>
<accession>A0A9D4H3A1</accession>
<dbReference type="EMBL" id="JAIWYP010000005">
    <property type="protein sequence ID" value="KAH3828676.1"/>
    <property type="molecule type" value="Genomic_DNA"/>
</dbReference>
<sequence length="56" mass="6730">MNSTTIRFNRTPISFRPIQNQKLTTKIRTFLRQRLKRQCVVLRLNNLRDRTTSLPS</sequence>
<reference evidence="1" key="2">
    <citation type="submission" date="2020-11" db="EMBL/GenBank/DDBJ databases">
        <authorList>
            <person name="McCartney M.A."/>
            <person name="Auch B."/>
            <person name="Kono T."/>
            <person name="Mallez S."/>
            <person name="Becker A."/>
            <person name="Gohl D.M."/>
            <person name="Silverstein K.A.T."/>
            <person name="Koren S."/>
            <person name="Bechman K.B."/>
            <person name="Herman A."/>
            <person name="Abrahante J.E."/>
            <person name="Garbe J."/>
        </authorList>
    </citation>
    <scope>NUCLEOTIDE SEQUENCE</scope>
    <source>
        <strain evidence="1">Duluth1</strain>
        <tissue evidence="1">Whole animal</tissue>
    </source>
</reference>
<evidence type="ECO:0000313" key="1">
    <source>
        <dbReference type="EMBL" id="KAH3828676.1"/>
    </source>
</evidence>